<dbReference type="GO" id="GO:0003886">
    <property type="term" value="F:DNA (cytosine-5-)-methyltransferase activity"/>
    <property type="evidence" value="ECO:0007669"/>
    <property type="project" value="UniProtKB-EC"/>
</dbReference>
<dbReference type="RefSeq" id="WP_144040993.1">
    <property type="nucleotide sequence ID" value="NZ_BMPL01000011.1"/>
</dbReference>
<evidence type="ECO:0000256" key="5">
    <source>
        <dbReference type="ARBA" id="ARBA00022747"/>
    </source>
</evidence>
<evidence type="ECO:0000256" key="6">
    <source>
        <dbReference type="ARBA" id="ARBA00047422"/>
    </source>
</evidence>
<gene>
    <name evidence="8" type="ORF">FN961_15005</name>
</gene>
<keyword evidence="5" id="KW-0680">Restriction system</keyword>
<dbReference type="InterPro" id="IPR029063">
    <property type="entry name" value="SAM-dependent_MTases_sf"/>
</dbReference>
<dbReference type="PROSITE" id="PS51679">
    <property type="entry name" value="SAM_MT_C5"/>
    <property type="match status" value="1"/>
</dbReference>
<dbReference type="PRINTS" id="PR00105">
    <property type="entry name" value="C5METTRFRASE"/>
</dbReference>
<accession>A0A553JM77</accession>
<proteinExistence type="inferred from homology"/>
<keyword evidence="2 7" id="KW-0489">Methyltransferase</keyword>
<dbReference type="GO" id="GO:0032259">
    <property type="term" value="P:methylation"/>
    <property type="evidence" value="ECO:0007669"/>
    <property type="project" value="UniProtKB-KW"/>
</dbReference>
<comment type="similarity">
    <text evidence="7">Belongs to the class I-like SAM-binding methyltransferase superfamily. C5-methyltransferase family.</text>
</comment>
<keyword evidence="3 7" id="KW-0808">Transferase</keyword>
<dbReference type="Gene3D" id="3.90.120.10">
    <property type="entry name" value="DNA Methylase, subunit A, domain 2"/>
    <property type="match status" value="1"/>
</dbReference>
<evidence type="ECO:0000256" key="2">
    <source>
        <dbReference type="ARBA" id="ARBA00022603"/>
    </source>
</evidence>
<organism evidence="8 9">
    <name type="scientific">Shewanella hanedai</name>
    <name type="common">Alteromonas hanedai</name>
    <dbReference type="NCBI Taxonomy" id="25"/>
    <lineage>
        <taxon>Bacteria</taxon>
        <taxon>Pseudomonadati</taxon>
        <taxon>Pseudomonadota</taxon>
        <taxon>Gammaproteobacteria</taxon>
        <taxon>Alteromonadales</taxon>
        <taxon>Shewanellaceae</taxon>
        <taxon>Shewanella</taxon>
    </lineage>
</organism>
<dbReference type="EMBL" id="VKGK01000018">
    <property type="protein sequence ID" value="TRY13547.1"/>
    <property type="molecule type" value="Genomic_DNA"/>
</dbReference>
<evidence type="ECO:0000256" key="1">
    <source>
        <dbReference type="ARBA" id="ARBA00011975"/>
    </source>
</evidence>
<dbReference type="InterPro" id="IPR050390">
    <property type="entry name" value="C5-Methyltransferase"/>
</dbReference>
<dbReference type="OrthoDB" id="9813719at2"/>
<feature type="active site" evidence="7">
    <location>
        <position position="91"/>
    </location>
</feature>
<comment type="catalytic activity">
    <reaction evidence="6">
        <text>a 2'-deoxycytidine in DNA + S-adenosyl-L-methionine = a 5-methyl-2'-deoxycytidine in DNA + S-adenosyl-L-homocysteine + H(+)</text>
        <dbReference type="Rhea" id="RHEA:13681"/>
        <dbReference type="Rhea" id="RHEA-COMP:11369"/>
        <dbReference type="Rhea" id="RHEA-COMP:11370"/>
        <dbReference type="ChEBI" id="CHEBI:15378"/>
        <dbReference type="ChEBI" id="CHEBI:57856"/>
        <dbReference type="ChEBI" id="CHEBI:59789"/>
        <dbReference type="ChEBI" id="CHEBI:85452"/>
        <dbReference type="ChEBI" id="CHEBI:85454"/>
        <dbReference type="EC" id="2.1.1.37"/>
    </reaction>
</comment>
<sequence>MFRGDNQFSFNIEDHELVIDNFAGGGGASTGIELALGRPVDIAINHDPDAIAMHKTNHPLTKHFCESVWDVDPVKVCEGRHVGLAWFSPDCKHFSKAAGGKPVEKKIRGLAWVALRWAATVCPRIIMLENVEEFVTWGPIADGRPCQKRKGQTFNSFVHQLCKHGYKVEWRSLVASDHGCPTIRKRFFLVARCDGQSINFPLPTYGNPKKQPVNGRKLKPWKTASEIIDWSIACKSIFNRDRPLADKTMQRIAKGIQKFVIDANEPFIAPSEARIVPFITEFANASSQRNMPVDQPLRTICAQVKGGHFALVSPIICRQFGNSVGHSIDAPLGTITAGGGGKSQLVTSSMVKMRGTNIGFPTDEPVHTITAGGNHIGEVRAFLMKYYGTGIGQTLSEPLHTIRTGDCFGLIMVKGEAYQIVDIGMRMLEPHELFAAQSFPSDYIIEVDHTGKKYSKAKQVARCGNSVPPLLAKALVMSNYCQPVQVEKVA</sequence>
<dbReference type="InterPro" id="IPR001525">
    <property type="entry name" value="C5_MeTfrase"/>
</dbReference>
<dbReference type="Pfam" id="PF00145">
    <property type="entry name" value="DNA_methylase"/>
    <property type="match status" value="2"/>
</dbReference>
<dbReference type="GO" id="GO:0003677">
    <property type="term" value="F:DNA binding"/>
    <property type="evidence" value="ECO:0007669"/>
    <property type="project" value="TreeGrafter"/>
</dbReference>
<dbReference type="PANTHER" id="PTHR10629:SF52">
    <property type="entry name" value="DNA (CYTOSINE-5)-METHYLTRANSFERASE 1"/>
    <property type="match status" value="1"/>
</dbReference>
<evidence type="ECO:0000256" key="3">
    <source>
        <dbReference type="ARBA" id="ARBA00022679"/>
    </source>
</evidence>
<dbReference type="PANTHER" id="PTHR10629">
    <property type="entry name" value="CYTOSINE-SPECIFIC METHYLTRANSFERASE"/>
    <property type="match status" value="1"/>
</dbReference>
<dbReference type="AlphaFoldDB" id="A0A553JM77"/>
<keyword evidence="4 7" id="KW-0949">S-adenosyl-L-methionine</keyword>
<evidence type="ECO:0000256" key="7">
    <source>
        <dbReference type="PROSITE-ProRule" id="PRU01016"/>
    </source>
</evidence>
<dbReference type="EC" id="2.1.1.37" evidence="1"/>
<dbReference type="Proteomes" id="UP000318126">
    <property type="component" value="Unassembled WGS sequence"/>
</dbReference>
<dbReference type="GO" id="GO:0044027">
    <property type="term" value="P:negative regulation of gene expression via chromosomal CpG island methylation"/>
    <property type="evidence" value="ECO:0007669"/>
    <property type="project" value="TreeGrafter"/>
</dbReference>
<reference evidence="9" key="1">
    <citation type="submission" date="2019-07" db="EMBL/GenBank/DDBJ databases">
        <title>Shewanella sp. YLB-08 draft genomic sequence.</title>
        <authorList>
            <person name="Yu L."/>
        </authorList>
    </citation>
    <scope>NUCLEOTIDE SEQUENCE [LARGE SCALE GENOMIC DNA]</scope>
    <source>
        <strain evidence="9">JCM 20706</strain>
    </source>
</reference>
<comment type="caution">
    <text evidence="8">The sequence shown here is derived from an EMBL/GenBank/DDBJ whole genome shotgun (WGS) entry which is preliminary data.</text>
</comment>
<dbReference type="GO" id="GO:0009307">
    <property type="term" value="P:DNA restriction-modification system"/>
    <property type="evidence" value="ECO:0007669"/>
    <property type="project" value="UniProtKB-KW"/>
</dbReference>
<name>A0A553JM77_SHEHA</name>
<dbReference type="Gene3D" id="3.40.50.150">
    <property type="entry name" value="Vaccinia Virus protein VP39"/>
    <property type="match status" value="1"/>
</dbReference>
<evidence type="ECO:0000313" key="8">
    <source>
        <dbReference type="EMBL" id="TRY13547.1"/>
    </source>
</evidence>
<evidence type="ECO:0000256" key="4">
    <source>
        <dbReference type="ARBA" id="ARBA00022691"/>
    </source>
</evidence>
<protein>
    <recommendedName>
        <fullName evidence="1">DNA (cytosine-5-)-methyltransferase</fullName>
        <ecNumber evidence="1">2.1.1.37</ecNumber>
    </recommendedName>
</protein>
<evidence type="ECO:0000313" key="9">
    <source>
        <dbReference type="Proteomes" id="UP000318126"/>
    </source>
</evidence>
<dbReference type="SUPFAM" id="SSF53335">
    <property type="entry name" value="S-adenosyl-L-methionine-dependent methyltransferases"/>
    <property type="match status" value="1"/>
</dbReference>
<keyword evidence="9" id="KW-1185">Reference proteome</keyword>